<gene>
    <name evidence="1" type="ORF">CCACVL1_15416</name>
</gene>
<organism evidence="1 2">
    <name type="scientific">Corchorus capsularis</name>
    <name type="common">Jute</name>
    <dbReference type="NCBI Taxonomy" id="210143"/>
    <lineage>
        <taxon>Eukaryota</taxon>
        <taxon>Viridiplantae</taxon>
        <taxon>Streptophyta</taxon>
        <taxon>Embryophyta</taxon>
        <taxon>Tracheophyta</taxon>
        <taxon>Spermatophyta</taxon>
        <taxon>Magnoliopsida</taxon>
        <taxon>eudicotyledons</taxon>
        <taxon>Gunneridae</taxon>
        <taxon>Pentapetalae</taxon>
        <taxon>rosids</taxon>
        <taxon>malvids</taxon>
        <taxon>Malvales</taxon>
        <taxon>Malvaceae</taxon>
        <taxon>Grewioideae</taxon>
        <taxon>Apeibeae</taxon>
        <taxon>Corchorus</taxon>
    </lineage>
</organism>
<dbReference type="InterPro" id="IPR043424">
    <property type="entry name" value="BLT-like"/>
</dbReference>
<sequence length="136" mass="15512">MEIRQEMEQERKMLQMAEVLREERVQMKLSDAKLALEKAHEEWSKLKTSSNGGVLTLAGTLSSPWTIFPIRKSIGRIGHQRYSMGQWGVKDLVNPHIARGIKGCIESSRGNFQKNTVKAKLWEAMIDSEKAELQTD</sequence>
<keyword evidence="2" id="KW-1185">Reference proteome</keyword>
<dbReference type="Gramene" id="OMO76810">
    <property type="protein sequence ID" value="OMO76810"/>
    <property type="gene ID" value="CCACVL1_15416"/>
</dbReference>
<dbReference type="STRING" id="210143.A0A1R3I2L7"/>
<reference evidence="1 2" key="1">
    <citation type="submission" date="2013-09" db="EMBL/GenBank/DDBJ databases">
        <title>Corchorus capsularis genome sequencing.</title>
        <authorList>
            <person name="Alam M."/>
            <person name="Haque M.S."/>
            <person name="Islam M.S."/>
            <person name="Emdad E.M."/>
            <person name="Islam M.M."/>
            <person name="Ahmed B."/>
            <person name="Halim A."/>
            <person name="Hossen Q.M.M."/>
            <person name="Hossain M.Z."/>
            <person name="Ahmed R."/>
            <person name="Khan M.M."/>
            <person name="Islam R."/>
            <person name="Rashid M.M."/>
            <person name="Khan S.A."/>
            <person name="Rahman M.S."/>
            <person name="Alam M."/>
        </authorList>
    </citation>
    <scope>NUCLEOTIDE SEQUENCE [LARGE SCALE GENOMIC DNA]</scope>
    <source>
        <strain evidence="2">cv. CVL-1</strain>
        <tissue evidence="1">Whole seedling</tissue>
    </source>
</reference>
<evidence type="ECO:0000313" key="2">
    <source>
        <dbReference type="Proteomes" id="UP000188268"/>
    </source>
</evidence>
<dbReference type="AlphaFoldDB" id="A0A1R3I2L7"/>
<dbReference type="Proteomes" id="UP000188268">
    <property type="component" value="Unassembled WGS sequence"/>
</dbReference>
<dbReference type="PANTHER" id="PTHR31071">
    <property type="entry name" value="GB|AAF24581.1"/>
    <property type="match status" value="1"/>
</dbReference>
<evidence type="ECO:0000313" key="1">
    <source>
        <dbReference type="EMBL" id="OMO76810.1"/>
    </source>
</evidence>
<dbReference type="PANTHER" id="PTHR31071:SF2">
    <property type="entry name" value="ACTIN CYTOSKELETON-REGULATORY COMPLEX PAN-LIKE PROTEIN"/>
    <property type="match status" value="1"/>
</dbReference>
<dbReference type="EMBL" id="AWWV01010845">
    <property type="protein sequence ID" value="OMO76810.1"/>
    <property type="molecule type" value="Genomic_DNA"/>
</dbReference>
<name>A0A1R3I2L7_COCAP</name>
<dbReference type="OrthoDB" id="1104349at2759"/>
<comment type="caution">
    <text evidence="1">The sequence shown here is derived from an EMBL/GenBank/DDBJ whole genome shotgun (WGS) entry which is preliminary data.</text>
</comment>
<protein>
    <submittedName>
        <fullName evidence="1">Uncharacterized protein</fullName>
    </submittedName>
</protein>
<proteinExistence type="predicted"/>
<accession>A0A1R3I2L7</accession>